<dbReference type="InterPro" id="IPR012171">
    <property type="entry name" value="Fatty_acid_desaturase"/>
</dbReference>
<sequence length="371" mass="41589">MNKTGWIHDGIPTILGNVEQAPPGRIPRHRFSGEIDSELAALRKLDNWHGPLALITDWAVVVLAALACEALRTWSGWAFWPVYLLVALPVIGTRQRALATLLHESAHGILAKHKRLNTFLGTYPSGYLIFQSYRAYRRSHVRDHHGSFGDPRRDPDLRAHISAGLYRPQRGAAFTWKFLIAPLFGKQTPAVLRELVVARLSGTKEEVLRGAAVIAYVAGICGLFAVFGMAEVFALYWLVPLLVVFPVVNWYIEMLEHFPLVGSADLDVRTTRHRALGRISRHFLGIHNEGYHLDHHLSPKIPYWNLPAAHRARLRDPVFARAIAEIAPVGKGISWQFRDMVHRVDAGQATTRLGRFTDLDSIDAAEPSSRT</sequence>
<dbReference type="Proteomes" id="UP000580474">
    <property type="component" value="Unassembled WGS sequence"/>
</dbReference>
<evidence type="ECO:0000313" key="4">
    <source>
        <dbReference type="Proteomes" id="UP000580474"/>
    </source>
</evidence>
<dbReference type="Pfam" id="PF00487">
    <property type="entry name" value="FA_desaturase"/>
    <property type="match status" value="1"/>
</dbReference>
<dbReference type="PANTHER" id="PTHR19353">
    <property type="entry name" value="FATTY ACID DESATURASE 2"/>
    <property type="match status" value="1"/>
</dbReference>
<dbReference type="RefSeq" id="WP_184480905.1">
    <property type="nucleotide sequence ID" value="NZ_JACHIV010000001.1"/>
</dbReference>
<keyword evidence="4" id="KW-1185">Reference proteome</keyword>
<dbReference type="PANTHER" id="PTHR19353:SF19">
    <property type="entry name" value="DELTA(5) FATTY ACID DESATURASE C-RELATED"/>
    <property type="match status" value="1"/>
</dbReference>
<keyword evidence="1" id="KW-0472">Membrane</keyword>
<feature type="domain" description="Fatty acid desaturase" evidence="2">
    <location>
        <begin position="79"/>
        <end position="314"/>
    </location>
</feature>
<keyword evidence="1" id="KW-0812">Transmembrane</keyword>
<accession>A0A840NLP8</accession>
<dbReference type="CDD" id="cd03510">
    <property type="entry name" value="Rhizobitoxine-FADS-like"/>
    <property type="match status" value="1"/>
</dbReference>
<gene>
    <name evidence="3" type="ORF">BJ969_004033</name>
</gene>
<evidence type="ECO:0000259" key="2">
    <source>
        <dbReference type="Pfam" id="PF00487"/>
    </source>
</evidence>
<evidence type="ECO:0000256" key="1">
    <source>
        <dbReference type="SAM" id="Phobius"/>
    </source>
</evidence>
<dbReference type="GO" id="GO:0016020">
    <property type="term" value="C:membrane"/>
    <property type="evidence" value="ECO:0007669"/>
    <property type="project" value="TreeGrafter"/>
</dbReference>
<dbReference type="GO" id="GO:0016717">
    <property type="term" value="F:oxidoreductase activity, acting on paired donors, with oxidation of a pair of donors resulting in the reduction of molecular oxygen to two molecules of water"/>
    <property type="evidence" value="ECO:0007669"/>
    <property type="project" value="TreeGrafter"/>
</dbReference>
<dbReference type="GO" id="GO:0008610">
    <property type="term" value="P:lipid biosynthetic process"/>
    <property type="evidence" value="ECO:0007669"/>
    <property type="project" value="UniProtKB-ARBA"/>
</dbReference>
<comment type="caution">
    <text evidence="3">The sequence shown here is derived from an EMBL/GenBank/DDBJ whole genome shotgun (WGS) entry which is preliminary data.</text>
</comment>
<reference evidence="3 4" key="1">
    <citation type="submission" date="2020-08" db="EMBL/GenBank/DDBJ databases">
        <title>Sequencing the genomes of 1000 actinobacteria strains.</title>
        <authorList>
            <person name="Klenk H.-P."/>
        </authorList>
    </citation>
    <scope>NUCLEOTIDE SEQUENCE [LARGE SCALE GENOMIC DNA]</scope>
    <source>
        <strain evidence="3 4">DSM 45582</strain>
    </source>
</reference>
<feature type="transmembrane region" description="Helical" evidence="1">
    <location>
        <begin position="207"/>
        <end position="227"/>
    </location>
</feature>
<dbReference type="AlphaFoldDB" id="A0A840NLP8"/>
<evidence type="ECO:0000313" key="3">
    <source>
        <dbReference type="EMBL" id="MBB5070945.1"/>
    </source>
</evidence>
<dbReference type="EMBL" id="JACHIV010000001">
    <property type="protein sequence ID" value="MBB5070945.1"/>
    <property type="molecule type" value="Genomic_DNA"/>
</dbReference>
<proteinExistence type="predicted"/>
<protein>
    <submittedName>
        <fullName evidence="3">Fatty acid desaturase</fullName>
    </submittedName>
</protein>
<name>A0A840NLP8_9PSEU</name>
<feature type="transmembrane region" description="Helical" evidence="1">
    <location>
        <begin position="233"/>
        <end position="252"/>
    </location>
</feature>
<organism evidence="3 4">
    <name type="scientific">Saccharopolyspora gloriosae</name>
    <dbReference type="NCBI Taxonomy" id="455344"/>
    <lineage>
        <taxon>Bacteria</taxon>
        <taxon>Bacillati</taxon>
        <taxon>Actinomycetota</taxon>
        <taxon>Actinomycetes</taxon>
        <taxon>Pseudonocardiales</taxon>
        <taxon>Pseudonocardiaceae</taxon>
        <taxon>Saccharopolyspora</taxon>
    </lineage>
</organism>
<dbReference type="InterPro" id="IPR005804">
    <property type="entry name" value="FA_desaturase_dom"/>
</dbReference>
<keyword evidence="1" id="KW-1133">Transmembrane helix</keyword>